<dbReference type="InterPro" id="IPR012312">
    <property type="entry name" value="Hemerythrin-like"/>
</dbReference>
<keyword evidence="2" id="KW-0561">Oxygen transport</keyword>
<keyword evidence="4" id="KW-0408">Iron</keyword>
<accession>A0ABY3C904</accession>
<keyword evidence="3" id="KW-0479">Metal-binding</keyword>
<feature type="domain" description="Hemerythrin-like" evidence="5">
    <location>
        <begin position="13"/>
        <end position="126"/>
    </location>
</feature>
<dbReference type="PROSITE" id="PS00550">
    <property type="entry name" value="HEMERYTHRINS"/>
    <property type="match status" value="1"/>
</dbReference>
<dbReference type="EMBL" id="RYFG02000109">
    <property type="protein sequence ID" value="TRW92056.1"/>
    <property type="molecule type" value="Genomic_DNA"/>
</dbReference>
<dbReference type="NCBIfam" id="TIGR02481">
    <property type="entry name" value="hemeryth_dom"/>
    <property type="match status" value="1"/>
</dbReference>
<dbReference type="SUPFAM" id="SSF47188">
    <property type="entry name" value="Hemerythrin-like"/>
    <property type="match status" value="1"/>
</dbReference>
<evidence type="ECO:0000256" key="4">
    <source>
        <dbReference type="ARBA" id="ARBA00023004"/>
    </source>
</evidence>
<comment type="similarity">
    <text evidence="1">Belongs to the hemerythrin family.</text>
</comment>
<dbReference type="Gene3D" id="1.20.120.50">
    <property type="entry name" value="Hemerythrin-like"/>
    <property type="match status" value="1"/>
</dbReference>
<name>A0ABY3C904_9GAMM</name>
<dbReference type="InterPro" id="IPR035938">
    <property type="entry name" value="Hemerythrin-like_sf"/>
</dbReference>
<dbReference type="Pfam" id="PF01814">
    <property type="entry name" value="Hemerythrin"/>
    <property type="match status" value="1"/>
</dbReference>
<dbReference type="NCBIfam" id="NF033749">
    <property type="entry name" value="bact_hemeryth"/>
    <property type="match status" value="1"/>
</dbReference>
<gene>
    <name evidence="6" type="ORF">EKO24_015430</name>
</gene>
<dbReference type="PANTHER" id="PTHR37164:SF1">
    <property type="entry name" value="BACTERIOHEMERYTHRIN"/>
    <property type="match status" value="1"/>
</dbReference>
<dbReference type="Proteomes" id="UP000733744">
    <property type="component" value="Unassembled WGS sequence"/>
</dbReference>
<dbReference type="InterPro" id="IPR016131">
    <property type="entry name" value="Haemerythrin_Fe_BS"/>
</dbReference>
<dbReference type="InterPro" id="IPR012827">
    <property type="entry name" value="Hemerythrin_metal-bd"/>
</dbReference>
<evidence type="ECO:0000259" key="5">
    <source>
        <dbReference type="Pfam" id="PF01814"/>
    </source>
</evidence>
<dbReference type="InterPro" id="IPR050669">
    <property type="entry name" value="Hemerythrin"/>
</dbReference>
<dbReference type="PANTHER" id="PTHR37164">
    <property type="entry name" value="BACTERIOHEMERYTHRIN"/>
    <property type="match status" value="1"/>
</dbReference>
<dbReference type="RefSeq" id="WP_127028408.1">
    <property type="nucleotide sequence ID" value="NZ_RYFG02000109.1"/>
</dbReference>
<keyword evidence="2" id="KW-0813">Transport</keyword>
<organism evidence="6 7">
    <name type="scientific">Candidatus Methylobacter oryzae</name>
    <dbReference type="NCBI Taxonomy" id="2497749"/>
    <lineage>
        <taxon>Bacteria</taxon>
        <taxon>Pseudomonadati</taxon>
        <taxon>Pseudomonadota</taxon>
        <taxon>Gammaproteobacteria</taxon>
        <taxon>Methylococcales</taxon>
        <taxon>Methylococcaceae</taxon>
        <taxon>Methylobacter</taxon>
    </lineage>
</organism>
<keyword evidence="7" id="KW-1185">Reference proteome</keyword>
<evidence type="ECO:0000256" key="1">
    <source>
        <dbReference type="ARBA" id="ARBA00010587"/>
    </source>
</evidence>
<protein>
    <submittedName>
        <fullName evidence="6">Bacteriohemerythrin</fullName>
    </submittedName>
</protein>
<evidence type="ECO:0000256" key="3">
    <source>
        <dbReference type="ARBA" id="ARBA00022723"/>
    </source>
</evidence>
<reference evidence="6 7" key="1">
    <citation type="journal article" date="2019" name="Antonie Van Leeuwenhoek">
        <title>Description of 'Ca. Methylobacter oryzae' KRF1, a novel species from the environmentally important Methylobacter clade 2.</title>
        <authorList>
            <person name="Khatri K."/>
            <person name="Mohite J.A."/>
            <person name="Pandit P.S."/>
            <person name="Bahulikar R."/>
            <person name="Rahalkar M.C."/>
        </authorList>
    </citation>
    <scope>NUCLEOTIDE SEQUENCE [LARGE SCALE GENOMIC DNA]</scope>
    <source>
        <strain evidence="6 7">KRF1</strain>
    </source>
</reference>
<proteinExistence type="inferred from homology"/>
<evidence type="ECO:0000313" key="6">
    <source>
        <dbReference type="EMBL" id="TRW92056.1"/>
    </source>
</evidence>
<comment type="caution">
    <text evidence="6">The sequence shown here is derived from an EMBL/GenBank/DDBJ whole genome shotgun (WGS) entry which is preliminary data.</text>
</comment>
<evidence type="ECO:0000313" key="7">
    <source>
        <dbReference type="Proteomes" id="UP000733744"/>
    </source>
</evidence>
<evidence type="ECO:0000256" key="2">
    <source>
        <dbReference type="ARBA" id="ARBA00022621"/>
    </source>
</evidence>
<dbReference type="CDD" id="cd12107">
    <property type="entry name" value="Hemerythrin"/>
    <property type="match status" value="1"/>
</dbReference>
<sequence length="135" mass="15708">MSLITWNDQLTVGVEEIDQQHQKLVQLINGLHNHMLAGDASEIMNKVLDRVIEYTGFHFQTEEQLMLEYDYPDSETHRQEHKDLVNTAVDLQKKLKSGHAHITMETMHFLQDWLQHHILGSDKKFAGHLRAKGLK</sequence>